<evidence type="ECO:0000256" key="1">
    <source>
        <dbReference type="SAM" id="MobiDB-lite"/>
    </source>
</evidence>
<protein>
    <submittedName>
        <fullName evidence="2">Uncharacterized protein</fullName>
    </submittedName>
</protein>
<feature type="non-terminal residue" evidence="2">
    <location>
        <position position="243"/>
    </location>
</feature>
<reference evidence="2" key="1">
    <citation type="journal article" date="2014" name="Front. Microbiol.">
        <title>High frequency of phylogenetically diverse reductive dehalogenase-homologous genes in deep subseafloor sedimentary metagenomes.</title>
        <authorList>
            <person name="Kawai M."/>
            <person name="Futagami T."/>
            <person name="Toyoda A."/>
            <person name="Takaki Y."/>
            <person name="Nishi S."/>
            <person name="Hori S."/>
            <person name="Arai W."/>
            <person name="Tsubouchi T."/>
            <person name="Morono Y."/>
            <person name="Uchiyama I."/>
            <person name="Ito T."/>
            <person name="Fujiyama A."/>
            <person name="Inagaki F."/>
            <person name="Takami H."/>
        </authorList>
    </citation>
    <scope>NUCLEOTIDE SEQUENCE</scope>
    <source>
        <strain evidence="2">Expedition CK06-06</strain>
    </source>
</reference>
<name>X0U8T7_9ZZZZ</name>
<evidence type="ECO:0000313" key="2">
    <source>
        <dbReference type="EMBL" id="GAF95746.1"/>
    </source>
</evidence>
<feature type="region of interest" description="Disordered" evidence="1">
    <location>
        <begin position="1"/>
        <end position="24"/>
    </location>
</feature>
<feature type="non-terminal residue" evidence="2">
    <location>
        <position position="1"/>
    </location>
</feature>
<comment type="caution">
    <text evidence="2">The sequence shown here is derived from an EMBL/GenBank/DDBJ whole genome shotgun (WGS) entry which is preliminary data.</text>
</comment>
<dbReference type="EMBL" id="BARS01011972">
    <property type="protein sequence ID" value="GAF95746.1"/>
    <property type="molecule type" value="Genomic_DNA"/>
</dbReference>
<dbReference type="AlphaFoldDB" id="X0U8T7"/>
<organism evidence="2">
    <name type="scientific">marine sediment metagenome</name>
    <dbReference type="NCBI Taxonomy" id="412755"/>
    <lineage>
        <taxon>unclassified sequences</taxon>
        <taxon>metagenomes</taxon>
        <taxon>ecological metagenomes</taxon>
    </lineage>
</organism>
<proteinExistence type="predicted"/>
<gene>
    <name evidence="2" type="ORF">S01H1_21555</name>
</gene>
<feature type="compositionally biased region" description="Low complexity" evidence="1">
    <location>
        <begin position="7"/>
        <end position="16"/>
    </location>
</feature>
<accession>X0U8T7</accession>
<sequence>LEDRPKSTTITGTGSTPGVQGTQTNYTQSIEEYLGPEKYKQYLQYQETQTFDYDTSNAEIQKLRSFSDYNVKRKTAEFELRKFESEETQGWIERLIDKNKPYKTDEEAKEALKKEKEAIYNSNVENELKIKEFEQGAGGKIKNEILESNSELRAIIQRTEDNNMQFASDEDRLRYKELVDRNGELRKQYVNDGYEETFNSIIDTYKNNQFLQQEYINKVKDYNTASIFEGALALDYSETARAA</sequence>